<dbReference type="AlphaFoldDB" id="A0A9Q1KAU2"/>
<protein>
    <recommendedName>
        <fullName evidence="3">endo-polygalacturonase</fullName>
        <ecNumber evidence="3">3.2.1.15</ecNumber>
    </recommendedName>
</protein>
<keyword evidence="9 12" id="KW-0326">Glycosidase</keyword>
<evidence type="ECO:0000256" key="11">
    <source>
        <dbReference type="ARBA" id="ARBA00034074"/>
    </source>
</evidence>
<dbReference type="FunFam" id="2.160.20.10:FF:000032">
    <property type="entry name" value="Pectin lyase-like superfamily protein"/>
    <property type="match status" value="1"/>
</dbReference>
<dbReference type="EC" id="3.2.1.15" evidence="3"/>
<evidence type="ECO:0000313" key="15">
    <source>
        <dbReference type="Proteomes" id="UP001153076"/>
    </source>
</evidence>
<dbReference type="OrthoDB" id="187139at2759"/>
<dbReference type="GO" id="GO:0005975">
    <property type="term" value="P:carbohydrate metabolic process"/>
    <property type="evidence" value="ECO:0007669"/>
    <property type="project" value="InterPro"/>
</dbReference>
<evidence type="ECO:0000313" key="14">
    <source>
        <dbReference type="EMBL" id="KAJ8439554.1"/>
    </source>
</evidence>
<comment type="catalytic activity">
    <reaction evidence="11">
        <text>(1,4-alpha-D-galacturonosyl)n+m + H2O = (1,4-alpha-D-galacturonosyl)n + (1,4-alpha-D-galacturonosyl)m.</text>
        <dbReference type="EC" id="3.2.1.15"/>
    </reaction>
</comment>
<keyword evidence="10" id="KW-0961">Cell wall biogenesis/degradation</keyword>
<dbReference type="Proteomes" id="UP001153076">
    <property type="component" value="Unassembled WGS sequence"/>
</dbReference>
<dbReference type="InterPro" id="IPR000743">
    <property type="entry name" value="Glyco_hydro_28"/>
</dbReference>
<keyword evidence="13" id="KW-0812">Transmembrane</keyword>
<keyword evidence="7" id="KW-0677">Repeat</keyword>
<keyword evidence="4" id="KW-0134">Cell wall</keyword>
<keyword evidence="15" id="KW-1185">Reference proteome</keyword>
<organism evidence="14 15">
    <name type="scientific">Carnegiea gigantea</name>
    <dbReference type="NCBI Taxonomy" id="171969"/>
    <lineage>
        <taxon>Eukaryota</taxon>
        <taxon>Viridiplantae</taxon>
        <taxon>Streptophyta</taxon>
        <taxon>Embryophyta</taxon>
        <taxon>Tracheophyta</taxon>
        <taxon>Spermatophyta</taxon>
        <taxon>Magnoliopsida</taxon>
        <taxon>eudicotyledons</taxon>
        <taxon>Gunneridae</taxon>
        <taxon>Pentapetalae</taxon>
        <taxon>Caryophyllales</taxon>
        <taxon>Cactineae</taxon>
        <taxon>Cactaceae</taxon>
        <taxon>Cactoideae</taxon>
        <taxon>Echinocereeae</taxon>
        <taxon>Carnegiea</taxon>
    </lineage>
</organism>
<evidence type="ECO:0000256" key="1">
    <source>
        <dbReference type="ARBA" id="ARBA00004191"/>
    </source>
</evidence>
<proteinExistence type="inferred from homology"/>
<dbReference type="EMBL" id="JAKOGI010000217">
    <property type="protein sequence ID" value="KAJ8439554.1"/>
    <property type="molecule type" value="Genomic_DNA"/>
</dbReference>
<evidence type="ECO:0000256" key="2">
    <source>
        <dbReference type="ARBA" id="ARBA00008834"/>
    </source>
</evidence>
<keyword evidence="6" id="KW-0732">Signal</keyword>
<reference evidence="14" key="1">
    <citation type="submission" date="2022-04" db="EMBL/GenBank/DDBJ databases">
        <title>Carnegiea gigantea Genome sequencing and assembly v2.</title>
        <authorList>
            <person name="Copetti D."/>
            <person name="Sanderson M.J."/>
            <person name="Burquez A."/>
            <person name="Wojciechowski M.F."/>
        </authorList>
    </citation>
    <scope>NUCLEOTIDE SEQUENCE</scope>
    <source>
        <strain evidence="14">SGP5-SGP5p</strain>
        <tissue evidence="14">Aerial part</tissue>
    </source>
</reference>
<dbReference type="Pfam" id="PF00295">
    <property type="entry name" value="Glyco_hydro_28"/>
    <property type="match status" value="1"/>
</dbReference>
<evidence type="ECO:0000256" key="9">
    <source>
        <dbReference type="ARBA" id="ARBA00023295"/>
    </source>
</evidence>
<gene>
    <name evidence="14" type="ORF">Cgig2_007071</name>
</gene>
<evidence type="ECO:0000256" key="12">
    <source>
        <dbReference type="RuleBase" id="RU361169"/>
    </source>
</evidence>
<evidence type="ECO:0000256" key="4">
    <source>
        <dbReference type="ARBA" id="ARBA00022512"/>
    </source>
</evidence>
<comment type="subcellular location">
    <subcellularLocation>
        <location evidence="1">Secreted</location>
        <location evidence="1">Cell wall</location>
    </subcellularLocation>
</comment>
<dbReference type="PANTHER" id="PTHR31375">
    <property type="match status" value="1"/>
</dbReference>
<keyword evidence="13" id="KW-1133">Transmembrane helix</keyword>
<evidence type="ECO:0000256" key="7">
    <source>
        <dbReference type="ARBA" id="ARBA00022737"/>
    </source>
</evidence>
<evidence type="ECO:0000256" key="10">
    <source>
        <dbReference type="ARBA" id="ARBA00023316"/>
    </source>
</evidence>
<dbReference type="InterPro" id="IPR011050">
    <property type="entry name" value="Pectin_lyase_fold/virulence"/>
</dbReference>
<evidence type="ECO:0000256" key="13">
    <source>
        <dbReference type="SAM" id="Phobius"/>
    </source>
</evidence>
<keyword evidence="13" id="KW-0472">Membrane</keyword>
<evidence type="ECO:0000256" key="6">
    <source>
        <dbReference type="ARBA" id="ARBA00022729"/>
    </source>
</evidence>
<evidence type="ECO:0000256" key="3">
    <source>
        <dbReference type="ARBA" id="ARBA00012736"/>
    </source>
</evidence>
<comment type="similarity">
    <text evidence="2 12">Belongs to the glycosyl hydrolase 28 family.</text>
</comment>
<dbReference type="Gene3D" id="2.160.20.10">
    <property type="entry name" value="Single-stranded right-handed beta-helix, Pectin lyase-like"/>
    <property type="match status" value="1"/>
</dbReference>
<feature type="transmembrane region" description="Helical" evidence="13">
    <location>
        <begin position="56"/>
        <end position="76"/>
    </location>
</feature>
<keyword evidence="8 12" id="KW-0378">Hydrolase</keyword>
<name>A0A9Q1KAU2_9CARY</name>
<sequence>MQSGSPEITGECCNASSTSSLHFRFVGEVLEWFKLMVDQGSGAGVSLSTRLKTMAGVMEAVLVIFLSLLITVHGIAENGLREKNSMLGELESLDIYVEDEIEDLGMSSWSTERSGHHLVNVNSFGAVGDGVTDDTQAFVSAWNQACTRPKSVFLVPEGHHYLVNATRFKGPCARRLTVQIDGTIVAPGEPENWDPSLPRLWLDFSNLTGVTFQGSGVIDGSGSKWWAASCKKNRTNALTIYSSSNIRIRGLTIQNSQQMHFVISRSDAVRVSNMLISSPGDSPNTDGIHISESTNVVILNCKIGTGDDCISIVNASSTIKMKTIYCGPGHGISIGSLGKNNSTGIVSKVVLSGAFIRNATNGVRIKTWQGGSGYVKAVRFENVMMEDVANPIIIDQFYCDSPNPCDNLTSAVQISQIMYRNITGTTKSKEAMKFACSDAVPCKNIVLNNIDLQKEDGTAETYCNAATGFGFGIINPPADCLTCEDKDYSSFTEAKITQLGESVDERIVHTEL</sequence>
<evidence type="ECO:0000256" key="8">
    <source>
        <dbReference type="ARBA" id="ARBA00022801"/>
    </source>
</evidence>
<comment type="caution">
    <text evidence="14">The sequence shown here is derived from an EMBL/GenBank/DDBJ whole genome shotgun (WGS) entry which is preliminary data.</text>
</comment>
<dbReference type="InterPro" id="IPR012334">
    <property type="entry name" value="Pectin_lyas_fold"/>
</dbReference>
<keyword evidence="5" id="KW-0964">Secreted</keyword>
<dbReference type="GO" id="GO:0004650">
    <property type="term" value="F:polygalacturonase activity"/>
    <property type="evidence" value="ECO:0007669"/>
    <property type="project" value="UniProtKB-EC"/>
</dbReference>
<dbReference type="SUPFAM" id="SSF51126">
    <property type="entry name" value="Pectin lyase-like"/>
    <property type="match status" value="1"/>
</dbReference>
<dbReference type="GO" id="GO:0071555">
    <property type="term" value="P:cell wall organization"/>
    <property type="evidence" value="ECO:0007669"/>
    <property type="project" value="UniProtKB-KW"/>
</dbReference>
<accession>A0A9Q1KAU2</accession>
<evidence type="ECO:0000256" key="5">
    <source>
        <dbReference type="ARBA" id="ARBA00022525"/>
    </source>
</evidence>